<accession>A0A928X232</accession>
<dbReference type="Pfam" id="PF13699">
    <property type="entry name" value="eCIS_core"/>
    <property type="match status" value="1"/>
</dbReference>
<protein>
    <submittedName>
        <fullName evidence="2">DUF4157 domain-containing protein</fullName>
    </submittedName>
</protein>
<comment type="caution">
    <text evidence="2">The sequence shown here is derived from an EMBL/GenBank/DDBJ whole genome shotgun (WGS) entry which is preliminary data.</text>
</comment>
<dbReference type="InterPro" id="IPR025295">
    <property type="entry name" value="eCIS_core_dom"/>
</dbReference>
<dbReference type="AlphaFoldDB" id="A0A928X232"/>
<evidence type="ECO:0000313" key="3">
    <source>
        <dbReference type="Proteomes" id="UP000615026"/>
    </source>
</evidence>
<proteinExistence type="predicted"/>
<organism evidence="2 3">
    <name type="scientific">Leptolyngbya cf. ectocarpi LEGE 11479</name>
    <dbReference type="NCBI Taxonomy" id="1828722"/>
    <lineage>
        <taxon>Bacteria</taxon>
        <taxon>Bacillati</taxon>
        <taxon>Cyanobacteriota</taxon>
        <taxon>Cyanophyceae</taxon>
        <taxon>Leptolyngbyales</taxon>
        <taxon>Leptolyngbyaceae</taxon>
        <taxon>Leptolyngbya group</taxon>
        <taxon>Leptolyngbya</taxon>
    </lineage>
</organism>
<evidence type="ECO:0000259" key="1">
    <source>
        <dbReference type="Pfam" id="PF13699"/>
    </source>
</evidence>
<dbReference type="RefSeq" id="WP_193992213.1">
    <property type="nucleotide sequence ID" value="NZ_JADEXP010000043.1"/>
</dbReference>
<sequence length="601" mass="65562">MTYSAVHKSQTKKAVLAQPRSKGVLASQNPLVTPAVQTDISRLRQGGGENLPTATRAFMEPRFGHNFGNVKIHADSQSAKLSQRLNARAFTVGHDIFFNQGEFRPAESSGRRLLAHELVHTVQQTASEIAQAGRRETLKRPVRQQFTRVHTKTRQLIQRSPFSTSTQGLHKDLEDQYRQETGDFSSGAVQYSAAYQQWITNSAPRIEWLPPIEIPVNPLDRLKAGLSTGHTTLLINGSLMDSGKIIGDRTDDIGQAIKPAAYKIEPGLVQGQLTCRYDPSFQLRVGTQIHIASSPRGNHWTGQLSPATLNNPSQCVGKTKIPTKLEGSPSSQAYYQLVRDSELEHVTEIKRLYERHIAPFYTFVMGLRAIAGTEDECKKQLEAQVGKRVEQAAFGFVVGDLAASKKFDDPLSTHQGSFQVAIDDAACSGATITAKQKNPQQPGRDPGNVQIIAPTVQAIDPTNLSVSGTRLLSGARVVRTFSSAANASRAMAMLAVHGITELHTIGPFTMAFANGNVPTTSISGVSSLGIDPALAQVTVGIPNVSDWVISQVQGELFQVIVDFGANRDQAYSAIKHLRSHQFKKLLWIGPDNAPEFSYFSL</sequence>
<feature type="domain" description="eCIS core" evidence="1">
    <location>
        <begin position="51"/>
        <end position="126"/>
    </location>
</feature>
<evidence type="ECO:0000313" key="2">
    <source>
        <dbReference type="EMBL" id="MBE9066455.1"/>
    </source>
</evidence>
<keyword evidence="3" id="KW-1185">Reference proteome</keyword>
<gene>
    <name evidence="2" type="ORF">IQ260_07300</name>
</gene>
<reference evidence="2" key="1">
    <citation type="submission" date="2020-10" db="EMBL/GenBank/DDBJ databases">
        <authorList>
            <person name="Castelo-Branco R."/>
            <person name="Eusebio N."/>
            <person name="Adriana R."/>
            <person name="Vieira A."/>
            <person name="Brugerolle De Fraissinette N."/>
            <person name="Rezende De Castro R."/>
            <person name="Schneider M.P."/>
            <person name="Vasconcelos V."/>
            <person name="Leao P.N."/>
        </authorList>
    </citation>
    <scope>NUCLEOTIDE SEQUENCE</scope>
    <source>
        <strain evidence="2">LEGE 11479</strain>
    </source>
</reference>
<dbReference type="Proteomes" id="UP000615026">
    <property type="component" value="Unassembled WGS sequence"/>
</dbReference>
<name>A0A928X232_LEPEC</name>
<dbReference type="EMBL" id="JADEXP010000043">
    <property type="protein sequence ID" value="MBE9066455.1"/>
    <property type="molecule type" value="Genomic_DNA"/>
</dbReference>